<dbReference type="InterPro" id="IPR027417">
    <property type="entry name" value="P-loop_NTPase"/>
</dbReference>
<keyword evidence="7 9" id="KW-0234">DNA repair</keyword>
<gene>
    <name evidence="12" type="primary">recN</name>
    <name evidence="11" type="ORF">KFZ73_19995</name>
    <name evidence="12" type="ORF">NCTC10741_03696</name>
</gene>
<dbReference type="InterPro" id="IPR003395">
    <property type="entry name" value="RecF/RecN/SMC_N"/>
</dbReference>
<evidence type="ECO:0000256" key="3">
    <source>
        <dbReference type="ARBA" id="ARBA00021315"/>
    </source>
</evidence>
<evidence type="ECO:0000313" key="14">
    <source>
        <dbReference type="Proteomes" id="UP000676853"/>
    </source>
</evidence>
<dbReference type="GO" id="GO:0009432">
    <property type="term" value="P:SOS response"/>
    <property type="evidence" value="ECO:0007669"/>
    <property type="project" value="TreeGrafter"/>
</dbReference>
<dbReference type="Proteomes" id="UP000271626">
    <property type="component" value="Chromosome"/>
</dbReference>
<sequence length="591" mass="60882">MLEEIRISSLGVIEQAAAEFAPGLTVLTGETGAGKTMVVTSLHLLAGARADPGRIRAGADKAIVEGRFSLAGASSADLVRATVDDAGGELDDDAVIAVRSVAADGRSRAYLGGRSVPVGTLSEFAGPLLTVHGQNDQLRLLRPERQRDLLDAFAGAPATKALRTYQAVREEWLAARAELADRTTRSRELALEQDHLTASLAEIDGVAPVSGEDVDTVEKIKRLSDLDTLREAADTSYAALTGAGYGGDGEGAGAVLDLLGTVRAALAGSDDAALRALAERIDEAATVAGDVATELGAYLTDLPSDPSELESLLLRQSELKTLTRKYAPDIDGVLAWADEARERLAGIDTSAEGLAALQARVTSLEADLAGAAAALTAARVKAAGSLGKKVTGELRKLAMGGASITVDVAPDTSEPDGVVVDGARRRAGAHGTDVVEFRLVAHDGANPLPIGKSASGGELSRVMLALEVVLAATEQGLTMVFDEVDAGVGGKAAVEIGRRLAALAQRHQVIVVTHLPQVAAFADTHLTVGKQTGKGSVTSTLTALSREERIAELARMLAGLGDSDTGRAHAEELLEAADADKVAQSGAHASR</sequence>
<dbReference type="Pfam" id="PF02463">
    <property type="entry name" value="SMC_N"/>
    <property type="match status" value="1"/>
</dbReference>
<dbReference type="FunFam" id="3.40.50.300:FF:000356">
    <property type="entry name" value="DNA repair protein RecN"/>
    <property type="match status" value="1"/>
</dbReference>
<dbReference type="GO" id="GO:0006310">
    <property type="term" value="P:DNA recombination"/>
    <property type="evidence" value="ECO:0007669"/>
    <property type="project" value="InterPro"/>
</dbReference>
<dbReference type="RefSeq" id="WP_126197495.1">
    <property type="nucleotide sequence ID" value="NZ_CP085954.1"/>
</dbReference>
<protein>
    <recommendedName>
        <fullName evidence="3 9">DNA repair protein RecN</fullName>
    </recommendedName>
    <alternativeName>
        <fullName evidence="8 9">Recombination protein N</fullName>
    </alternativeName>
</protein>
<evidence type="ECO:0000313" key="13">
    <source>
        <dbReference type="Proteomes" id="UP000271626"/>
    </source>
</evidence>
<dbReference type="EMBL" id="JAGXOE010000067">
    <property type="protein sequence ID" value="MBS4103516.1"/>
    <property type="molecule type" value="Genomic_DNA"/>
</dbReference>
<dbReference type="CDD" id="cd03241">
    <property type="entry name" value="ABC_RecN"/>
    <property type="match status" value="2"/>
</dbReference>
<organism evidence="12 13">
    <name type="scientific">Tsukamurella paurometabola</name>
    <name type="common">Corynebacterium paurometabolum</name>
    <dbReference type="NCBI Taxonomy" id="2061"/>
    <lineage>
        <taxon>Bacteria</taxon>
        <taxon>Bacillati</taxon>
        <taxon>Actinomycetota</taxon>
        <taxon>Actinomycetes</taxon>
        <taxon>Mycobacteriales</taxon>
        <taxon>Tsukamurellaceae</taxon>
        <taxon>Tsukamurella</taxon>
    </lineage>
</organism>
<evidence type="ECO:0000313" key="12">
    <source>
        <dbReference type="EMBL" id="VDR40535.1"/>
    </source>
</evidence>
<dbReference type="EMBL" id="LR131273">
    <property type="protein sequence ID" value="VDR40535.1"/>
    <property type="molecule type" value="Genomic_DNA"/>
</dbReference>
<evidence type="ECO:0000256" key="8">
    <source>
        <dbReference type="ARBA" id="ARBA00033408"/>
    </source>
</evidence>
<accession>A0A3P8L4U0</accession>
<evidence type="ECO:0000256" key="1">
    <source>
        <dbReference type="ARBA" id="ARBA00003618"/>
    </source>
</evidence>
<comment type="function">
    <text evidence="1 9">May be involved in recombinational repair of damaged DNA.</text>
</comment>
<evidence type="ECO:0000256" key="6">
    <source>
        <dbReference type="ARBA" id="ARBA00022840"/>
    </source>
</evidence>
<dbReference type="PANTHER" id="PTHR11059">
    <property type="entry name" value="DNA REPAIR PROTEIN RECN"/>
    <property type="match status" value="1"/>
</dbReference>
<evidence type="ECO:0000256" key="9">
    <source>
        <dbReference type="PIRNR" id="PIRNR003128"/>
    </source>
</evidence>
<dbReference type="Gene3D" id="3.40.50.300">
    <property type="entry name" value="P-loop containing nucleotide triphosphate hydrolases"/>
    <property type="match status" value="2"/>
</dbReference>
<evidence type="ECO:0000256" key="7">
    <source>
        <dbReference type="ARBA" id="ARBA00023204"/>
    </source>
</evidence>
<dbReference type="SUPFAM" id="SSF52540">
    <property type="entry name" value="P-loop containing nucleoside triphosphate hydrolases"/>
    <property type="match status" value="2"/>
</dbReference>
<dbReference type="PANTHER" id="PTHR11059:SF0">
    <property type="entry name" value="DNA REPAIR PROTEIN RECN"/>
    <property type="match status" value="1"/>
</dbReference>
<evidence type="ECO:0000256" key="4">
    <source>
        <dbReference type="ARBA" id="ARBA00022741"/>
    </source>
</evidence>
<feature type="domain" description="RecF/RecN/SMC N-terminal" evidence="10">
    <location>
        <begin position="2"/>
        <end position="531"/>
    </location>
</feature>
<dbReference type="PIRSF" id="PIRSF003128">
    <property type="entry name" value="RecN"/>
    <property type="match status" value="1"/>
</dbReference>
<reference evidence="11 14" key="2">
    <citation type="submission" date="2021-04" db="EMBL/GenBank/DDBJ databases">
        <title>Whole genome sequence analysis of a thiophenic sulfur metabolizing bacteria.</title>
        <authorList>
            <person name="Akhtar N."/>
            <person name="Akram J."/>
            <person name="Aslam A."/>
        </authorList>
    </citation>
    <scope>NUCLEOTIDE SEQUENCE [LARGE SCALE GENOMIC DNA]</scope>
    <source>
        <strain evidence="11 14">3OW</strain>
    </source>
</reference>
<dbReference type="NCBIfam" id="TIGR00634">
    <property type="entry name" value="recN"/>
    <property type="match status" value="1"/>
</dbReference>
<proteinExistence type="inferred from homology"/>
<evidence type="ECO:0000313" key="11">
    <source>
        <dbReference type="EMBL" id="MBS4103516.1"/>
    </source>
</evidence>
<evidence type="ECO:0000256" key="2">
    <source>
        <dbReference type="ARBA" id="ARBA00009441"/>
    </source>
</evidence>
<dbReference type="Proteomes" id="UP000676853">
    <property type="component" value="Unassembled WGS sequence"/>
</dbReference>
<dbReference type="AlphaFoldDB" id="A0A3P8L4U0"/>
<keyword evidence="6" id="KW-0067">ATP-binding</keyword>
<keyword evidence="4" id="KW-0547">Nucleotide-binding</keyword>
<comment type="similarity">
    <text evidence="2 9">Belongs to the RecN family.</text>
</comment>
<dbReference type="GO" id="GO:0043590">
    <property type="term" value="C:bacterial nucleoid"/>
    <property type="evidence" value="ECO:0007669"/>
    <property type="project" value="TreeGrafter"/>
</dbReference>
<dbReference type="GO" id="GO:0006281">
    <property type="term" value="P:DNA repair"/>
    <property type="evidence" value="ECO:0007669"/>
    <property type="project" value="UniProtKB-KW"/>
</dbReference>
<keyword evidence="14" id="KW-1185">Reference proteome</keyword>
<evidence type="ECO:0000259" key="10">
    <source>
        <dbReference type="Pfam" id="PF02463"/>
    </source>
</evidence>
<dbReference type="GO" id="GO:0005524">
    <property type="term" value="F:ATP binding"/>
    <property type="evidence" value="ECO:0007669"/>
    <property type="project" value="UniProtKB-KW"/>
</dbReference>
<keyword evidence="5 9" id="KW-0227">DNA damage</keyword>
<name>A0A3P8L4U0_TSUPA</name>
<reference evidence="12 13" key="1">
    <citation type="submission" date="2018-12" db="EMBL/GenBank/DDBJ databases">
        <authorList>
            <consortium name="Pathogen Informatics"/>
        </authorList>
    </citation>
    <scope>NUCLEOTIDE SEQUENCE [LARGE SCALE GENOMIC DNA]</scope>
    <source>
        <strain evidence="12 13">NCTC10741</strain>
    </source>
</reference>
<evidence type="ECO:0000256" key="5">
    <source>
        <dbReference type="ARBA" id="ARBA00022763"/>
    </source>
</evidence>
<dbReference type="InterPro" id="IPR004604">
    <property type="entry name" value="DNA_recomb/repair_RecN"/>
</dbReference>
<dbReference type="OrthoDB" id="9806954at2"/>